<evidence type="ECO:0000313" key="2">
    <source>
        <dbReference type="Proteomes" id="UP000235786"/>
    </source>
</evidence>
<organism evidence="1 2">
    <name type="scientific">Hyaloscypha variabilis (strain UAMH 11265 / GT02V1 / F)</name>
    <name type="common">Meliniomyces variabilis</name>
    <dbReference type="NCBI Taxonomy" id="1149755"/>
    <lineage>
        <taxon>Eukaryota</taxon>
        <taxon>Fungi</taxon>
        <taxon>Dikarya</taxon>
        <taxon>Ascomycota</taxon>
        <taxon>Pezizomycotina</taxon>
        <taxon>Leotiomycetes</taxon>
        <taxon>Helotiales</taxon>
        <taxon>Hyaloscyphaceae</taxon>
        <taxon>Hyaloscypha</taxon>
        <taxon>Hyaloscypha variabilis</taxon>
    </lineage>
</organism>
<proteinExistence type="predicted"/>
<sequence>LDRYAFSEYALEPSLQVIASYISKGANIHSQDSFGATPLDDILSFKGDDNEDHKPNILLQWMRLLHSLKLDLVDYFQQEESIHESGRIIHVKYHRPMIERKFSAKYESESRKILIRVTDVFK</sequence>
<feature type="non-terminal residue" evidence="1">
    <location>
        <position position="122"/>
    </location>
</feature>
<dbReference type="OrthoDB" id="3200163at2759"/>
<dbReference type="AlphaFoldDB" id="A0A2J6S8U1"/>
<dbReference type="EMBL" id="KZ613938">
    <property type="protein sequence ID" value="PMD47179.1"/>
    <property type="molecule type" value="Genomic_DNA"/>
</dbReference>
<reference evidence="1 2" key="1">
    <citation type="submission" date="2016-04" db="EMBL/GenBank/DDBJ databases">
        <title>A degradative enzymes factory behind the ericoid mycorrhizal symbiosis.</title>
        <authorList>
            <consortium name="DOE Joint Genome Institute"/>
            <person name="Martino E."/>
            <person name="Morin E."/>
            <person name="Grelet G."/>
            <person name="Kuo A."/>
            <person name="Kohler A."/>
            <person name="Daghino S."/>
            <person name="Barry K."/>
            <person name="Choi C."/>
            <person name="Cichocki N."/>
            <person name="Clum A."/>
            <person name="Copeland A."/>
            <person name="Hainaut M."/>
            <person name="Haridas S."/>
            <person name="Labutti K."/>
            <person name="Lindquist E."/>
            <person name="Lipzen A."/>
            <person name="Khouja H.-R."/>
            <person name="Murat C."/>
            <person name="Ohm R."/>
            <person name="Olson A."/>
            <person name="Spatafora J."/>
            <person name="Veneault-Fourrey C."/>
            <person name="Henrissat B."/>
            <person name="Grigoriev I."/>
            <person name="Martin F."/>
            <person name="Perotto S."/>
        </authorList>
    </citation>
    <scope>NUCLEOTIDE SEQUENCE [LARGE SCALE GENOMIC DNA]</scope>
    <source>
        <strain evidence="1 2">F</strain>
    </source>
</reference>
<dbReference type="Proteomes" id="UP000235786">
    <property type="component" value="Unassembled WGS sequence"/>
</dbReference>
<keyword evidence="2" id="KW-1185">Reference proteome</keyword>
<feature type="non-terminal residue" evidence="1">
    <location>
        <position position="1"/>
    </location>
</feature>
<evidence type="ECO:0000313" key="1">
    <source>
        <dbReference type="EMBL" id="PMD47179.1"/>
    </source>
</evidence>
<protein>
    <submittedName>
        <fullName evidence="1">Uncharacterized protein</fullName>
    </submittedName>
</protein>
<accession>A0A2J6S8U1</accession>
<gene>
    <name evidence="1" type="ORF">L207DRAFT_398402</name>
</gene>
<name>A0A2J6S8U1_HYAVF</name>